<dbReference type="PANTHER" id="PTHR10039">
    <property type="entry name" value="AMELOGENIN"/>
    <property type="match status" value="1"/>
</dbReference>
<evidence type="ECO:0000313" key="2">
    <source>
        <dbReference type="Proteomes" id="UP001590951"/>
    </source>
</evidence>
<dbReference type="PANTHER" id="PTHR10039:SF16">
    <property type="entry name" value="GPI INOSITOL-DEACYLASE"/>
    <property type="match status" value="1"/>
</dbReference>
<dbReference type="Proteomes" id="UP001590951">
    <property type="component" value="Unassembled WGS sequence"/>
</dbReference>
<keyword evidence="2" id="KW-1185">Reference proteome</keyword>
<dbReference type="EMBL" id="JBHFEH010000030">
    <property type="protein sequence ID" value="KAL2052028.1"/>
    <property type="molecule type" value="Genomic_DNA"/>
</dbReference>
<reference evidence="1 2" key="1">
    <citation type="submission" date="2024-09" db="EMBL/GenBank/DDBJ databases">
        <title>Rethinking Asexuality: The Enigmatic Case of Functional Sexual Genes in Lepraria (Stereocaulaceae).</title>
        <authorList>
            <person name="Doellman M."/>
            <person name="Sun Y."/>
            <person name="Barcenas-Pena A."/>
            <person name="Lumbsch H.T."/>
            <person name="Grewe F."/>
        </authorList>
    </citation>
    <scope>NUCLEOTIDE SEQUENCE [LARGE SCALE GENOMIC DNA]</scope>
    <source>
        <strain evidence="1 2">Grewe 0041</strain>
    </source>
</reference>
<sequence length="291" mass="33318">MQASGLEGVIRLHVRNQLSNNTKMRYWPSDLRDEIEVELVAGAYGIFRWVSCQLESLRKFLRPSNVRKTLKTLPATLDDTYERVLLNTSEEYYKEALAALTWLLFSKRPLWLDEIAEIMVINLSANPAFDPNERLFDSESALTVLSSLITVTAKEAHKEIHPAHYSVREYLISPRAFHSRTSRFGIDPYAANQRILEICLVYIDCSKSFILEVLQQGREAGAPLSRLRRVFPLIEYACKYWSVHASNAMTAKANQLVVQFFNSKENIETWIIFFDPENHGLSSSKGLSPLT</sequence>
<protein>
    <submittedName>
        <fullName evidence="1">Uncharacterized protein</fullName>
    </submittedName>
</protein>
<evidence type="ECO:0000313" key="1">
    <source>
        <dbReference type="EMBL" id="KAL2052028.1"/>
    </source>
</evidence>
<name>A0ABR4B886_9LECA</name>
<proteinExistence type="predicted"/>
<comment type="caution">
    <text evidence="1">The sequence shown here is derived from an EMBL/GenBank/DDBJ whole genome shotgun (WGS) entry which is preliminary data.</text>
</comment>
<gene>
    <name evidence="1" type="ORF">ABVK25_007720</name>
</gene>
<accession>A0ABR4B886</accession>
<organism evidence="1 2">
    <name type="scientific">Lepraria finkii</name>
    <dbReference type="NCBI Taxonomy" id="1340010"/>
    <lineage>
        <taxon>Eukaryota</taxon>
        <taxon>Fungi</taxon>
        <taxon>Dikarya</taxon>
        <taxon>Ascomycota</taxon>
        <taxon>Pezizomycotina</taxon>
        <taxon>Lecanoromycetes</taxon>
        <taxon>OSLEUM clade</taxon>
        <taxon>Lecanoromycetidae</taxon>
        <taxon>Lecanorales</taxon>
        <taxon>Lecanorineae</taxon>
        <taxon>Stereocaulaceae</taxon>
        <taxon>Lepraria</taxon>
    </lineage>
</organism>